<protein>
    <submittedName>
        <fullName evidence="1">Uncharacterized protein</fullName>
    </submittedName>
</protein>
<keyword evidence="2" id="KW-1185">Reference proteome</keyword>
<name>A0A371FTW9_MUCPR</name>
<evidence type="ECO:0000313" key="1">
    <source>
        <dbReference type="EMBL" id="RDX81758.1"/>
    </source>
</evidence>
<proteinExistence type="predicted"/>
<comment type="caution">
    <text evidence="1">The sequence shown here is derived from an EMBL/GenBank/DDBJ whole genome shotgun (WGS) entry which is preliminary data.</text>
</comment>
<organism evidence="1 2">
    <name type="scientific">Mucuna pruriens</name>
    <name type="common">Velvet bean</name>
    <name type="synonym">Dolichos pruriens</name>
    <dbReference type="NCBI Taxonomy" id="157652"/>
    <lineage>
        <taxon>Eukaryota</taxon>
        <taxon>Viridiplantae</taxon>
        <taxon>Streptophyta</taxon>
        <taxon>Embryophyta</taxon>
        <taxon>Tracheophyta</taxon>
        <taxon>Spermatophyta</taxon>
        <taxon>Magnoliopsida</taxon>
        <taxon>eudicotyledons</taxon>
        <taxon>Gunneridae</taxon>
        <taxon>Pentapetalae</taxon>
        <taxon>rosids</taxon>
        <taxon>fabids</taxon>
        <taxon>Fabales</taxon>
        <taxon>Fabaceae</taxon>
        <taxon>Papilionoideae</taxon>
        <taxon>50 kb inversion clade</taxon>
        <taxon>NPAAA clade</taxon>
        <taxon>indigoferoid/millettioid clade</taxon>
        <taxon>Phaseoleae</taxon>
        <taxon>Mucuna</taxon>
    </lineage>
</organism>
<evidence type="ECO:0000313" key="2">
    <source>
        <dbReference type="Proteomes" id="UP000257109"/>
    </source>
</evidence>
<dbReference type="AlphaFoldDB" id="A0A371FTW9"/>
<feature type="non-terminal residue" evidence="1">
    <location>
        <position position="1"/>
    </location>
</feature>
<reference evidence="1" key="1">
    <citation type="submission" date="2018-05" db="EMBL/GenBank/DDBJ databases">
        <title>Draft genome of Mucuna pruriens seed.</title>
        <authorList>
            <person name="Nnadi N.E."/>
            <person name="Vos R."/>
            <person name="Hasami M.H."/>
            <person name="Devisetty U.K."/>
            <person name="Aguiy J.C."/>
        </authorList>
    </citation>
    <scope>NUCLEOTIDE SEQUENCE [LARGE SCALE GENOMIC DNA]</scope>
    <source>
        <strain evidence="1">JCA_2017</strain>
    </source>
</reference>
<dbReference type="EMBL" id="QJKJ01007836">
    <property type="protein sequence ID" value="RDX81758.1"/>
    <property type="molecule type" value="Genomic_DNA"/>
</dbReference>
<dbReference type="Proteomes" id="UP000257109">
    <property type="component" value="Unassembled WGS sequence"/>
</dbReference>
<sequence length="60" mass="7075">MVYHLLTIAQKSEDRMECRMPRSFHRSSMEHHRINGALRRAFALMRKDLLERFEGSGASL</sequence>
<gene>
    <name evidence="1" type="ORF">CR513_37531</name>
</gene>
<accession>A0A371FTW9</accession>